<comment type="caution">
    <text evidence="6">The sequence shown here is derived from an EMBL/GenBank/DDBJ whole genome shotgun (WGS) entry which is preliminary data.</text>
</comment>
<dbReference type="GO" id="GO:0005634">
    <property type="term" value="C:nucleus"/>
    <property type="evidence" value="ECO:0007669"/>
    <property type="project" value="UniProtKB-SubCell"/>
</dbReference>
<feature type="region of interest" description="Disordered" evidence="5">
    <location>
        <begin position="1"/>
        <end position="37"/>
    </location>
</feature>
<dbReference type="PANTHER" id="PTHR33124">
    <property type="entry name" value="TRANSCRIPTION FACTOR IBH1-LIKE 1"/>
    <property type="match status" value="1"/>
</dbReference>
<evidence type="ECO:0000256" key="5">
    <source>
        <dbReference type="SAM" id="MobiDB-lite"/>
    </source>
</evidence>
<comment type="subcellular location">
    <subcellularLocation>
        <location evidence="1">Nucleus</location>
    </subcellularLocation>
</comment>
<dbReference type="InterPro" id="IPR044660">
    <property type="entry name" value="IBH1-like"/>
</dbReference>
<name>A0A835R143_VANPL</name>
<evidence type="ECO:0000313" key="7">
    <source>
        <dbReference type="Proteomes" id="UP000636800"/>
    </source>
</evidence>
<keyword evidence="2" id="KW-0805">Transcription regulation</keyword>
<keyword evidence="3" id="KW-0804">Transcription</keyword>
<keyword evidence="7" id="KW-1185">Reference proteome</keyword>
<dbReference type="PANTHER" id="PTHR33124:SF9">
    <property type="entry name" value="TRANSCRIPTION FACTOR"/>
    <property type="match status" value="1"/>
</dbReference>
<dbReference type="AlphaFoldDB" id="A0A835R143"/>
<feature type="compositionally biased region" description="Basic and acidic residues" evidence="5">
    <location>
        <begin position="93"/>
        <end position="133"/>
    </location>
</feature>
<evidence type="ECO:0000256" key="2">
    <source>
        <dbReference type="ARBA" id="ARBA00023015"/>
    </source>
</evidence>
<evidence type="ECO:0000313" key="6">
    <source>
        <dbReference type="EMBL" id="KAG0479700.1"/>
    </source>
</evidence>
<dbReference type="GO" id="GO:0006355">
    <property type="term" value="P:regulation of DNA-templated transcription"/>
    <property type="evidence" value="ECO:0007669"/>
    <property type="project" value="InterPro"/>
</dbReference>
<protein>
    <submittedName>
        <fullName evidence="6">Uncharacterized protein</fullName>
    </submittedName>
</protein>
<reference evidence="6 7" key="1">
    <citation type="journal article" date="2020" name="Nat. Food">
        <title>A phased Vanilla planifolia genome enables genetic improvement of flavour and production.</title>
        <authorList>
            <person name="Hasing T."/>
            <person name="Tang H."/>
            <person name="Brym M."/>
            <person name="Khazi F."/>
            <person name="Huang T."/>
            <person name="Chambers A.H."/>
        </authorList>
    </citation>
    <scope>NUCLEOTIDE SEQUENCE [LARGE SCALE GENOMIC DNA]</scope>
    <source>
        <tissue evidence="6">Leaf</tissue>
    </source>
</reference>
<dbReference type="CDD" id="cd11444">
    <property type="entry name" value="bHLH_AtIBH1_like"/>
    <property type="match status" value="1"/>
</dbReference>
<dbReference type="InterPro" id="IPR044549">
    <property type="entry name" value="bHLH_AtIBH1-like"/>
</dbReference>
<evidence type="ECO:0000256" key="4">
    <source>
        <dbReference type="ARBA" id="ARBA00023242"/>
    </source>
</evidence>
<evidence type="ECO:0000256" key="1">
    <source>
        <dbReference type="ARBA" id="ARBA00004123"/>
    </source>
</evidence>
<dbReference type="EMBL" id="JADCNL010000005">
    <property type="protein sequence ID" value="KAG0479700.1"/>
    <property type="molecule type" value="Genomic_DNA"/>
</dbReference>
<keyword evidence="4" id="KW-0539">Nucleus</keyword>
<evidence type="ECO:0000256" key="3">
    <source>
        <dbReference type="ARBA" id="ARBA00023163"/>
    </source>
</evidence>
<organism evidence="6 7">
    <name type="scientific">Vanilla planifolia</name>
    <name type="common">Vanilla</name>
    <dbReference type="NCBI Taxonomy" id="51239"/>
    <lineage>
        <taxon>Eukaryota</taxon>
        <taxon>Viridiplantae</taxon>
        <taxon>Streptophyta</taxon>
        <taxon>Embryophyta</taxon>
        <taxon>Tracheophyta</taxon>
        <taxon>Spermatophyta</taxon>
        <taxon>Magnoliopsida</taxon>
        <taxon>Liliopsida</taxon>
        <taxon>Asparagales</taxon>
        <taxon>Orchidaceae</taxon>
        <taxon>Vanilloideae</taxon>
        <taxon>Vanilleae</taxon>
        <taxon>Vanilla</taxon>
    </lineage>
</organism>
<gene>
    <name evidence="6" type="ORF">HPP92_010558</name>
</gene>
<accession>A0A835R143</accession>
<feature type="compositionally biased region" description="Basic residues" evidence="5">
    <location>
        <begin position="8"/>
        <end position="20"/>
    </location>
</feature>
<proteinExistence type="predicted"/>
<feature type="region of interest" description="Disordered" evidence="5">
    <location>
        <begin position="91"/>
        <end position="133"/>
    </location>
</feature>
<sequence length="133" mass="15411">MASAWTPRKSRLSAKRRHKDGRSATGRSLGRNSDRRLTAMVGRKLKELQRLIPGGEDLVTEQLFTKTATYIFHLRMRLHFLRALSKLFKKGMRGNESKEDRKGKKIRDGPRPSEENKGNYEKGLQKLFENRSL</sequence>
<dbReference type="Proteomes" id="UP000636800">
    <property type="component" value="Chromosome 5"/>
</dbReference>